<comment type="pathway">
    <text evidence="1 8 9">Carbohydrate degradation; glycolysis; D-glyceraldehyde 3-phosphate and glycerone phosphate from D-glucose: step 2/4.</text>
</comment>
<dbReference type="PRINTS" id="PR00662">
    <property type="entry name" value="G6PISOMERASE"/>
</dbReference>
<evidence type="ECO:0000256" key="7">
    <source>
        <dbReference type="ARBA" id="ARBA00029321"/>
    </source>
</evidence>
<dbReference type="RefSeq" id="WP_023551600.1">
    <property type="nucleotide sequence ID" value="NZ_CM002285.1"/>
</dbReference>
<accession>V6JTW2</accession>
<dbReference type="GO" id="GO:0097367">
    <property type="term" value="F:carbohydrate derivative binding"/>
    <property type="evidence" value="ECO:0007669"/>
    <property type="project" value="InterPro"/>
</dbReference>
<organism evidence="10 11">
    <name type="scientific">Streptomyces roseochromogenus subsp. oscitans DS 12.976</name>
    <dbReference type="NCBI Taxonomy" id="1352936"/>
    <lineage>
        <taxon>Bacteria</taxon>
        <taxon>Bacillati</taxon>
        <taxon>Actinomycetota</taxon>
        <taxon>Actinomycetes</taxon>
        <taxon>Kitasatosporales</taxon>
        <taxon>Streptomycetaceae</taxon>
        <taxon>Streptomyces</taxon>
    </lineage>
</organism>
<dbReference type="STRING" id="1352936.M878_34590"/>
<dbReference type="Pfam" id="PF00342">
    <property type="entry name" value="PGI"/>
    <property type="match status" value="1"/>
</dbReference>
<dbReference type="CDD" id="cd05016">
    <property type="entry name" value="SIS_PGI_2"/>
    <property type="match status" value="1"/>
</dbReference>
<keyword evidence="5 8" id="KW-0324">Glycolysis</keyword>
<dbReference type="GO" id="GO:0006094">
    <property type="term" value="P:gluconeogenesis"/>
    <property type="evidence" value="ECO:0007669"/>
    <property type="project" value="UniProtKB-UniRule"/>
</dbReference>
<dbReference type="Gene3D" id="3.40.50.10490">
    <property type="entry name" value="Glucose-6-phosphate isomerase like protein, domain 1"/>
    <property type="match status" value="2"/>
</dbReference>
<dbReference type="InterPro" id="IPR035476">
    <property type="entry name" value="SIS_PGI_1"/>
</dbReference>
<comment type="pathway">
    <text evidence="8">Carbohydrate biosynthesis; gluconeogenesis.</text>
</comment>
<comment type="catalytic activity">
    <reaction evidence="7 8 9">
        <text>alpha-D-glucose 6-phosphate = beta-D-fructose 6-phosphate</text>
        <dbReference type="Rhea" id="RHEA:11816"/>
        <dbReference type="ChEBI" id="CHEBI:57634"/>
        <dbReference type="ChEBI" id="CHEBI:58225"/>
        <dbReference type="EC" id="5.3.1.9"/>
    </reaction>
</comment>
<dbReference type="Gene3D" id="1.10.1390.10">
    <property type="match status" value="1"/>
</dbReference>
<dbReference type="UniPathway" id="UPA00138"/>
<dbReference type="NCBIfam" id="NF001211">
    <property type="entry name" value="PRK00179.1"/>
    <property type="match status" value="1"/>
</dbReference>
<keyword evidence="6 8" id="KW-0413">Isomerase</keyword>
<dbReference type="InterPro" id="IPR018189">
    <property type="entry name" value="Phosphoglucose_isomerase_CS"/>
</dbReference>
<dbReference type="PATRIC" id="fig|1352936.5.peg.7200"/>
<dbReference type="PANTHER" id="PTHR11469">
    <property type="entry name" value="GLUCOSE-6-PHOSPHATE ISOMERASE"/>
    <property type="match status" value="1"/>
</dbReference>
<name>V6JTW2_STRRC</name>
<feature type="active site" evidence="8">
    <location>
        <position position="389"/>
    </location>
</feature>
<dbReference type="EC" id="5.3.1.9" evidence="8"/>
<proteinExistence type="inferred from homology"/>
<feature type="active site" evidence="8">
    <location>
        <position position="513"/>
    </location>
</feature>
<comment type="subcellular location">
    <subcellularLocation>
        <location evidence="8">Cytoplasm</location>
    </subcellularLocation>
</comment>
<evidence type="ECO:0000256" key="4">
    <source>
        <dbReference type="ARBA" id="ARBA00022490"/>
    </source>
</evidence>
<dbReference type="CDD" id="cd05015">
    <property type="entry name" value="SIS_PGI_1"/>
    <property type="match status" value="1"/>
</dbReference>
<dbReference type="GO" id="GO:0004347">
    <property type="term" value="F:glucose-6-phosphate isomerase activity"/>
    <property type="evidence" value="ECO:0007669"/>
    <property type="project" value="UniProtKB-UniRule"/>
</dbReference>
<evidence type="ECO:0000313" key="10">
    <source>
        <dbReference type="EMBL" id="EST22571.1"/>
    </source>
</evidence>
<keyword evidence="4 8" id="KW-0963">Cytoplasm</keyword>
<protein>
    <recommendedName>
        <fullName evidence="8">Glucose-6-phosphate isomerase</fullName>
        <shortName evidence="8">GPI</shortName>
        <ecNumber evidence="8">5.3.1.9</ecNumber>
    </recommendedName>
    <alternativeName>
        <fullName evidence="8">Phosphoglucose isomerase</fullName>
        <shortName evidence="8">PGI</shortName>
    </alternativeName>
    <alternativeName>
        <fullName evidence="8">Phosphohexose isomerase</fullName>
        <shortName evidence="8">PHI</shortName>
    </alternativeName>
</protein>
<dbReference type="SUPFAM" id="SSF53697">
    <property type="entry name" value="SIS domain"/>
    <property type="match status" value="1"/>
</dbReference>
<dbReference type="Proteomes" id="UP000017984">
    <property type="component" value="Chromosome"/>
</dbReference>
<dbReference type="GO" id="GO:0051156">
    <property type="term" value="P:glucose 6-phosphate metabolic process"/>
    <property type="evidence" value="ECO:0007669"/>
    <property type="project" value="TreeGrafter"/>
</dbReference>
<dbReference type="PANTHER" id="PTHR11469:SF1">
    <property type="entry name" value="GLUCOSE-6-PHOSPHATE ISOMERASE"/>
    <property type="match status" value="1"/>
</dbReference>
<dbReference type="OrthoDB" id="140919at2"/>
<gene>
    <name evidence="8 10" type="primary">pgi</name>
    <name evidence="10" type="ORF">M878_34590</name>
</gene>
<dbReference type="GO" id="GO:0006096">
    <property type="term" value="P:glycolytic process"/>
    <property type="evidence" value="ECO:0007669"/>
    <property type="project" value="UniProtKB-UniRule"/>
</dbReference>
<comment type="function">
    <text evidence="8">Catalyzes the reversible isomerization of glucose-6-phosphate to fructose-6-phosphate.</text>
</comment>
<evidence type="ECO:0000256" key="3">
    <source>
        <dbReference type="ARBA" id="ARBA00022432"/>
    </source>
</evidence>
<comment type="similarity">
    <text evidence="2 8 9">Belongs to the GPI family.</text>
</comment>
<dbReference type="InterPro" id="IPR023096">
    <property type="entry name" value="G6P_Isomerase_C"/>
</dbReference>
<dbReference type="FunFam" id="3.40.50.10490:FF:000018">
    <property type="entry name" value="Glucose-6-phosphate isomerase"/>
    <property type="match status" value="1"/>
</dbReference>
<dbReference type="PROSITE" id="PS00174">
    <property type="entry name" value="P_GLUCOSE_ISOMERASE_2"/>
    <property type="match status" value="1"/>
</dbReference>
<dbReference type="PROSITE" id="PS51463">
    <property type="entry name" value="P_GLUCOSE_ISOMERASE_3"/>
    <property type="match status" value="1"/>
</dbReference>
<keyword evidence="11" id="KW-1185">Reference proteome</keyword>
<evidence type="ECO:0000256" key="9">
    <source>
        <dbReference type="RuleBase" id="RU000612"/>
    </source>
</evidence>
<evidence type="ECO:0000313" key="11">
    <source>
        <dbReference type="Proteomes" id="UP000017984"/>
    </source>
</evidence>
<comment type="caution">
    <text evidence="10">The sequence shown here is derived from an EMBL/GenBank/DDBJ whole genome shotgun (WGS) entry which is preliminary data.</text>
</comment>
<reference evidence="10 11" key="1">
    <citation type="journal article" date="2014" name="Genome Announc.">
        <title>Draft Genome Sequence of Streptomyces roseochromogenes subsp. oscitans DS 12.976, Producer of the Aminocoumarin Antibiotic Clorobiocin.</title>
        <authorList>
            <person name="Ruckert C."/>
            <person name="Kalinowski J."/>
            <person name="Heide L."/>
            <person name="Apel A.K."/>
        </authorList>
    </citation>
    <scope>NUCLEOTIDE SEQUENCE [LARGE SCALE GENOMIC DNA]</scope>
    <source>
        <strain evidence="10 11">DS 12.976</strain>
    </source>
</reference>
<dbReference type="HOGENOM" id="CLU_017947_3_1_11"/>
<evidence type="ECO:0000256" key="8">
    <source>
        <dbReference type="HAMAP-Rule" id="MF_00473"/>
    </source>
</evidence>
<dbReference type="EMBL" id="AWQX01000299">
    <property type="protein sequence ID" value="EST22571.1"/>
    <property type="molecule type" value="Genomic_DNA"/>
</dbReference>
<evidence type="ECO:0000256" key="2">
    <source>
        <dbReference type="ARBA" id="ARBA00006604"/>
    </source>
</evidence>
<dbReference type="UniPathway" id="UPA00109">
    <property type="reaction ID" value="UER00181"/>
</dbReference>
<evidence type="ECO:0000256" key="5">
    <source>
        <dbReference type="ARBA" id="ARBA00023152"/>
    </source>
</evidence>
<dbReference type="InterPro" id="IPR035482">
    <property type="entry name" value="SIS_PGI_2"/>
</dbReference>
<dbReference type="HAMAP" id="MF_00473">
    <property type="entry name" value="G6P_isomerase"/>
    <property type="match status" value="1"/>
</dbReference>
<evidence type="ECO:0000256" key="1">
    <source>
        <dbReference type="ARBA" id="ARBA00004926"/>
    </source>
</evidence>
<dbReference type="AlphaFoldDB" id="V6JTW2"/>
<dbReference type="GO" id="GO:0005829">
    <property type="term" value="C:cytosol"/>
    <property type="evidence" value="ECO:0007669"/>
    <property type="project" value="TreeGrafter"/>
</dbReference>
<sequence length="550" mass="60723">MNADGRTRLNQTPEWTALAKHREELADTHLRELFAADPGRAEGYALQVGDLYIDYSKHLVTDETLRLLRELAAATDVFGLRDAMFRGEKINVTENRAVLHTALRAPREAVIEVDGENVVPKVHAVLDKMAGFADRVRSGAWTGHTGKRIKNVINVGIGGSDLGPAMAYEVLRSFTDRALMVRFVSNVDGADLHEATRDLDPAETLFIIASKTFTTIETITNATSARTWLLDALGDEAAVAKHFVALSTNAEKVAEFGIDPDNMFEFWDWVGGRYSYDSAIGLSLMIAIGPGRFREMLDGFRLVDDHFRTAPAEANAPLLLGLLGIWYGNFHDAQSHAVLPYSHYLSRFTAYLQQLDMESNGKYVARDGRQVDWQTGPVVWGTPGTNGQHAYYQLIHQGTKLIPADFIGFAEPVAELSGELKAQHDLLMANFFAQTQALAFGKSAEEVRAEGVPEELVTHKTFQGNRPTTTVLAKELTPSVLGQLIALYEHKVFVQGAVWNIDSFDQWGVELGKVLAKRVEPALTEGAEVPGLDASSKVLVAKYRRMRGRN</sequence>
<feature type="active site" description="Proton donor" evidence="8">
    <location>
        <position position="358"/>
    </location>
</feature>
<keyword evidence="3 8" id="KW-0312">Gluconeogenesis</keyword>
<dbReference type="InterPro" id="IPR046348">
    <property type="entry name" value="SIS_dom_sf"/>
</dbReference>
<dbReference type="GO" id="GO:0048029">
    <property type="term" value="F:monosaccharide binding"/>
    <property type="evidence" value="ECO:0007669"/>
    <property type="project" value="TreeGrafter"/>
</dbReference>
<dbReference type="InterPro" id="IPR001672">
    <property type="entry name" value="G6P_Isomerase"/>
</dbReference>
<evidence type="ECO:0000256" key="6">
    <source>
        <dbReference type="ARBA" id="ARBA00023235"/>
    </source>
</evidence>